<name>A0A426XI13_ENSVE</name>
<feature type="compositionally biased region" description="Basic and acidic residues" evidence="1">
    <location>
        <begin position="50"/>
        <end position="66"/>
    </location>
</feature>
<reference evidence="2 3" key="1">
    <citation type="journal article" date="2014" name="Agronomy (Basel)">
        <title>A Draft Genome Sequence for Ensete ventricosum, the Drought-Tolerant Tree Against Hunger.</title>
        <authorList>
            <person name="Harrison J."/>
            <person name="Moore K.A."/>
            <person name="Paszkiewicz K."/>
            <person name="Jones T."/>
            <person name="Grant M."/>
            <person name="Ambacheew D."/>
            <person name="Muzemil S."/>
            <person name="Studholme D.J."/>
        </authorList>
    </citation>
    <scope>NUCLEOTIDE SEQUENCE [LARGE SCALE GENOMIC DNA]</scope>
</reference>
<accession>A0A426XI13</accession>
<comment type="caution">
    <text evidence="2">The sequence shown here is derived from an EMBL/GenBank/DDBJ whole genome shotgun (WGS) entry which is preliminary data.</text>
</comment>
<evidence type="ECO:0000313" key="2">
    <source>
        <dbReference type="EMBL" id="RRT39125.1"/>
    </source>
</evidence>
<protein>
    <submittedName>
        <fullName evidence="2">Uncharacterized protein</fullName>
    </submittedName>
</protein>
<feature type="region of interest" description="Disordered" evidence="1">
    <location>
        <begin position="50"/>
        <end position="135"/>
    </location>
</feature>
<dbReference type="EMBL" id="AMZH03020478">
    <property type="protein sequence ID" value="RRT39125.1"/>
    <property type="molecule type" value="Genomic_DNA"/>
</dbReference>
<evidence type="ECO:0000256" key="1">
    <source>
        <dbReference type="SAM" id="MobiDB-lite"/>
    </source>
</evidence>
<dbReference type="AlphaFoldDB" id="A0A426XI13"/>
<dbReference type="Proteomes" id="UP000287651">
    <property type="component" value="Unassembled WGS sequence"/>
</dbReference>
<proteinExistence type="predicted"/>
<evidence type="ECO:0000313" key="3">
    <source>
        <dbReference type="Proteomes" id="UP000287651"/>
    </source>
</evidence>
<organism evidence="2 3">
    <name type="scientific">Ensete ventricosum</name>
    <name type="common">Abyssinian banana</name>
    <name type="synonym">Musa ensete</name>
    <dbReference type="NCBI Taxonomy" id="4639"/>
    <lineage>
        <taxon>Eukaryota</taxon>
        <taxon>Viridiplantae</taxon>
        <taxon>Streptophyta</taxon>
        <taxon>Embryophyta</taxon>
        <taxon>Tracheophyta</taxon>
        <taxon>Spermatophyta</taxon>
        <taxon>Magnoliopsida</taxon>
        <taxon>Liliopsida</taxon>
        <taxon>Zingiberales</taxon>
        <taxon>Musaceae</taxon>
        <taxon>Ensete</taxon>
    </lineage>
</organism>
<feature type="compositionally biased region" description="Polar residues" evidence="1">
    <location>
        <begin position="92"/>
        <end position="101"/>
    </location>
</feature>
<sequence>MAAGDDVDDQRRWLSVGRGRRGQWALEGDAGSIISCRGVVAAAVGNCGRGGHDRRLGLRGDRDGSERTSVAKRGGLATGDQGTNYEAVGGLQVQTRSQTTGAAYKERGSEQDECEVGYSPLGEGAPSGVPTEKKGRREKLTMAETRLDVLETSVEELYQGHGRLLGVESS</sequence>
<gene>
    <name evidence="2" type="ORF">B296_00030987</name>
</gene>